<dbReference type="AlphaFoldDB" id="A0A8J3Q1M0"/>
<dbReference type="Proteomes" id="UP000612899">
    <property type="component" value="Unassembled WGS sequence"/>
</dbReference>
<organism evidence="1 2">
    <name type="scientific">Rhizocola hellebori</name>
    <dbReference type="NCBI Taxonomy" id="1392758"/>
    <lineage>
        <taxon>Bacteria</taxon>
        <taxon>Bacillati</taxon>
        <taxon>Actinomycetota</taxon>
        <taxon>Actinomycetes</taxon>
        <taxon>Micromonosporales</taxon>
        <taxon>Micromonosporaceae</taxon>
        <taxon>Rhizocola</taxon>
    </lineage>
</organism>
<proteinExistence type="predicted"/>
<gene>
    <name evidence="1" type="ORF">Rhe02_00180</name>
</gene>
<dbReference type="RefSeq" id="WP_203905911.1">
    <property type="nucleotide sequence ID" value="NZ_BONY01000001.1"/>
</dbReference>
<evidence type="ECO:0000313" key="2">
    <source>
        <dbReference type="Proteomes" id="UP000612899"/>
    </source>
</evidence>
<reference evidence="1" key="1">
    <citation type="submission" date="2021-01" db="EMBL/GenBank/DDBJ databases">
        <title>Whole genome shotgun sequence of Rhizocola hellebori NBRC 109834.</title>
        <authorList>
            <person name="Komaki H."/>
            <person name="Tamura T."/>
        </authorList>
    </citation>
    <scope>NUCLEOTIDE SEQUENCE</scope>
    <source>
        <strain evidence="1">NBRC 109834</strain>
    </source>
</reference>
<sequence>MGEQPKVSRRAILRAGALAGAVGLVLGLEDAQTVLPWDAEPVAGNPKLTVRPTPTFTKAIYRRADQLSVRLEFYNLKLLKKGQSGPGDGQTARLVKVDPAIDAFIVVDFGPQHLAEHAYQETPPEPVTAAPIASMLAGASRLAFKAPATPILYSFGTLMAWKDFQPSLVPHAIGNATVRAPLPTETSIEVPWKVVLSPGQTAGWSHAMEVTTGSADRHPLWHARLDNDAKVRVVWTPDPDVPNAIDPTPPGVTSLTPVERNKLVKLTARWDQSSGGQNYVPQPVDVDQLALSSLGAWLKASKIWNVRPDGVDLKQWVHLATMGRDHFVMTVDAGRLWGIGHRVDLIKISERKFEIVNGKPMAVLRQRKFIVPRERVRTYQDGDIPFAPNGLRDLPFKKIRVLTPVTPNLAPYEAGAEPETKVPYPDNSGYFGKEAFWPRVGAPSNWADFLWDLEAEDYEGRKTRFQMPLIYVSETFGASPTVDYLKDYYESDPLQARRQADLGGQRVALAKFGGGKPGETTYPLTVFEFGVNVFEAAVPLPGQHAPWDFTPYLKAASARLDAVDRIRGGAAGSPQEIKLHPQWISDGDSGAVNPGRVFAALKTPVSLSYAANASGGVATPNMAISALSASTGPIDAPNIGTIVPTKFKPLDFFDVTSAKVLGSISLTDILAEVDFPGPGAMSTAALSPIPRLVTTQEPDGPHTALVWETGVVSIPDLFLDNKNGTPAKLMLRAEAGQVAGELTNFTVAAVGPLKVMNILFDKFGFVSKPGSKPDIQVSIDDVVFVGALEFVNVLRKFMGGSGAQGLSISEAPANGGYVNVSPSGVAAGYNLTLPPVPCGVLLLENISFGARVDLFFDGRPMRMRFNFADRNRPFVLTVMCFGGGGSVAVTLGLDDFELFEMTLEFGAKLALDIGVASGSISAMAGIYLAIGDNDGDGNDDGARLTGYLRLNGELDILGIVSMAIEFYLAFTYIESPESCYGEAKVTVEIEVLFFSASVTLGPIKKTFAGGGDNQGMALMSSTPKTFAEMTSLTQWAQYADLYDTAAF</sequence>
<comment type="caution">
    <text evidence="1">The sequence shown here is derived from an EMBL/GenBank/DDBJ whole genome shotgun (WGS) entry which is preliminary data.</text>
</comment>
<dbReference type="InterPro" id="IPR006311">
    <property type="entry name" value="TAT_signal"/>
</dbReference>
<dbReference type="EMBL" id="BONY01000001">
    <property type="protein sequence ID" value="GIH01951.1"/>
    <property type="molecule type" value="Genomic_DNA"/>
</dbReference>
<name>A0A8J3Q1M0_9ACTN</name>
<dbReference type="PROSITE" id="PS51318">
    <property type="entry name" value="TAT"/>
    <property type="match status" value="1"/>
</dbReference>
<evidence type="ECO:0000313" key="1">
    <source>
        <dbReference type="EMBL" id="GIH01951.1"/>
    </source>
</evidence>
<accession>A0A8J3Q1M0</accession>
<keyword evidence="2" id="KW-1185">Reference proteome</keyword>
<protein>
    <submittedName>
        <fullName evidence="1">Uncharacterized protein</fullName>
    </submittedName>
</protein>